<dbReference type="STRING" id="47427.A0A2H3CCF3"/>
<dbReference type="OrthoDB" id="5535068at2759"/>
<dbReference type="OMA" id="ESGCHAD"/>
<name>A0A2H3CCF3_ARMGA</name>
<evidence type="ECO:0000313" key="1">
    <source>
        <dbReference type="EMBL" id="PBK80759.1"/>
    </source>
</evidence>
<keyword evidence="2" id="KW-1185">Reference proteome</keyword>
<reference evidence="2" key="1">
    <citation type="journal article" date="2017" name="Nat. Ecol. Evol.">
        <title>Genome expansion and lineage-specific genetic innovations in the forest pathogenic fungi Armillaria.</title>
        <authorList>
            <person name="Sipos G."/>
            <person name="Prasanna A.N."/>
            <person name="Walter M.C."/>
            <person name="O'Connor E."/>
            <person name="Balint B."/>
            <person name="Krizsan K."/>
            <person name="Kiss B."/>
            <person name="Hess J."/>
            <person name="Varga T."/>
            <person name="Slot J."/>
            <person name="Riley R."/>
            <person name="Boka B."/>
            <person name="Rigling D."/>
            <person name="Barry K."/>
            <person name="Lee J."/>
            <person name="Mihaltcheva S."/>
            <person name="LaButti K."/>
            <person name="Lipzen A."/>
            <person name="Waldron R."/>
            <person name="Moloney N.M."/>
            <person name="Sperisen C."/>
            <person name="Kredics L."/>
            <person name="Vagvoelgyi C."/>
            <person name="Patrignani A."/>
            <person name="Fitzpatrick D."/>
            <person name="Nagy I."/>
            <person name="Doyle S."/>
            <person name="Anderson J.B."/>
            <person name="Grigoriev I.V."/>
            <person name="Gueldener U."/>
            <person name="Muensterkoetter M."/>
            <person name="Nagy L.G."/>
        </authorList>
    </citation>
    <scope>NUCLEOTIDE SEQUENCE [LARGE SCALE GENOMIC DNA]</scope>
    <source>
        <strain evidence="2">Ar21-2</strain>
    </source>
</reference>
<protein>
    <submittedName>
        <fullName evidence="1">Uncharacterized protein</fullName>
    </submittedName>
</protein>
<sequence length="1250" mass="141730">MTYEASPAVIGQNPDAPLNDEAAVKRKLARQPLITRRYEPDSLMKTALNAPITVPMGELMACNPELRKQIIKELQYRNIKMVENSEGTKSHYLDLLDDEPARVNLVRMQPIRAEPMIRSKLVIIKVELGVGDKKLLADAIIDSGSEINIVSQNIAHELNKIYPVTPLEQIRCSDANGNQGTLHGQFNNVHLRQANIVTNAALFIGNLSMDERLEGTYLVYRNPSRPKDYTELLVVDEKWENGRQEAANSYFTSTKDIEFEGAWKINEGEEIIELGPPVTYWTFLAMANVQNGVLIKKPDSEVPCLENALGNKTHLDLVIQNLESGCHADKCEEWEQETRKNTSSTRQYQIRRIEHRILVLKSLMGHMKCTETEENMPLLRGECLEYPKHVLPMWSIWGTESDTEDIKTRLCSAAEIYHSLRETTQILVALKRKQRRVLKSSRRCAKEPVNHRILAPRQTQSQTTMSFPIFQQSTDREIRLWLRSVTDSNNPSPVIPPNHAPRPLPLSKSSAYFPITELACQTHLVQLQNALFHPDVTSQDSFHAILLTANNAVRLETDHYLEMKLQFMPDYLDANLTVRHPRLPAHQTHPVTRRKRTFDDDGATKIVNPTVGSTRPSSVCSVIEDVGVIENEDMQGRIARTFVCRLSSGANKPIPSTGFRATGFQAEPSYVPIHILLPPMFVVMTAKLIELKCEDCLEAFMLPRDYSLRMRLDEGRLSRIIRDLARPSAMRYDYTIRTLLRIANDKGCALMLHHSLFLRIIHDVIFPCQTSNTECSQISMYDIPEFLAPLFILEDITQGILEESPASADSPPPLIFFDSSDEEEDIATVIRPTQKLITYPTPQEEETEMKATIEQPLQTPEKTNGNTALTLLSSSHAAALLPSMFTSITTLRSTQPSDVLLASHGNPIVLCRSSTLSAVSEESDTKSSMELDIPEWPFTNYQVYLDDWGAEIYQKTDDEEWGKEETEPTNKVKSPIAQPMLQLEVCLASDNSLYSPDTPPSTETFRYSRICPEAPLVASPTSMSDIDEPTALFTDPALYPYSSDDSEAYTPMSLDELKRANMQVTFFKEGPVDVGANTRLRLDEKPSQPEYYVCRTTEESEAGKNSALTYVMQCHGDIWHQSLDVIPLENGPLTPLPYDHFTPSFYFQVVHHYKGRHDNSPLLAEFNRLLPMMHEKYMPITGSDEYRIAKMGTKVYELLQDLDIKVEDWRHGPENCTQQDLEGIRTRIFTAANKQNSRKRSGEWGGHFYE</sequence>
<accession>A0A2H3CCF3</accession>
<organism evidence="1 2">
    <name type="scientific">Armillaria gallica</name>
    <name type="common">Bulbous honey fungus</name>
    <name type="synonym">Armillaria bulbosa</name>
    <dbReference type="NCBI Taxonomy" id="47427"/>
    <lineage>
        <taxon>Eukaryota</taxon>
        <taxon>Fungi</taxon>
        <taxon>Dikarya</taxon>
        <taxon>Basidiomycota</taxon>
        <taxon>Agaricomycotina</taxon>
        <taxon>Agaricomycetes</taxon>
        <taxon>Agaricomycetidae</taxon>
        <taxon>Agaricales</taxon>
        <taxon>Marasmiineae</taxon>
        <taxon>Physalacriaceae</taxon>
        <taxon>Armillaria</taxon>
    </lineage>
</organism>
<dbReference type="AlphaFoldDB" id="A0A2H3CCF3"/>
<dbReference type="EMBL" id="KZ293740">
    <property type="protein sequence ID" value="PBK80759.1"/>
    <property type="molecule type" value="Genomic_DNA"/>
</dbReference>
<gene>
    <name evidence="1" type="ORF">ARMGADRAFT_1039804</name>
</gene>
<dbReference type="Proteomes" id="UP000217790">
    <property type="component" value="Unassembled WGS sequence"/>
</dbReference>
<proteinExistence type="predicted"/>
<dbReference type="InParanoid" id="A0A2H3CCF3"/>
<evidence type="ECO:0000313" key="2">
    <source>
        <dbReference type="Proteomes" id="UP000217790"/>
    </source>
</evidence>